<feature type="region of interest" description="Disordered" evidence="1">
    <location>
        <begin position="1"/>
        <end position="21"/>
    </location>
</feature>
<dbReference type="AlphaFoldDB" id="A0A8J3J3S4"/>
<dbReference type="Proteomes" id="UP000612808">
    <property type="component" value="Unassembled WGS sequence"/>
</dbReference>
<keyword evidence="4" id="KW-1185">Reference proteome</keyword>
<proteinExistence type="predicted"/>
<accession>A0A8J3J3S4</accession>
<feature type="transmembrane region" description="Helical" evidence="2">
    <location>
        <begin position="89"/>
        <end position="107"/>
    </location>
</feature>
<keyword evidence="2" id="KW-0472">Membrane</keyword>
<feature type="transmembrane region" description="Helical" evidence="2">
    <location>
        <begin position="32"/>
        <end position="59"/>
    </location>
</feature>
<evidence type="ECO:0000256" key="1">
    <source>
        <dbReference type="SAM" id="MobiDB-lite"/>
    </source>
</evidence>
<name>A0A8J3J3S4_9ACTN</name>
<keyword evidence="2" id="KW-0812">Transmembrane</keyword>
<keyword evidence="2" id="KW-1133">Transmembrane helix</keyword>
<dbReference type="EMBL" id="BOMB01000013">
    <property type="protein sequence ID" value="GID11575.1"/>
    <property type="molecule type" value="Genomic_DNA"/>
</dbReference>
<protein>
    <submittedName>
        <fullName evidence="3">Uncharacterized protein</fullName>
    </submittedName>
</protein>
<gene>
    <name evidence="3" type="ORF">Aru02nite_24640</name>
</gene>
<feature type="compositionally biased region" description="Low complexity" evidence="1">
    <location>
        <begin position="1"/>
        <end position="14"/>
    </location>
</feature>
<reference evidence="3" key="1">
    <citation type="submission" date="2021-01" db="EMBL/GenBank/DDBJ databases">
        <title>Whole genome shotgun sequence of Actinocatenispora rupis NBRC 107355.</title>
        <authorList>
            <person name="Komaki H."/>
            <person name="Tamura T."/>
        </authorList>
    </citation>
    <scope>NUCLEOTIDE SEQUENCE</scope>
    <source>
        <strain evidence="3">NBRC 107355</strain>
    </source>
</reference>
<evidence type="ECO:0000313" key="4">
    <source>
        <dbReference type="Proteomes" id="UP000612808"/>
    </source>
</evidence>
<evidence type="ECO:0000313" key="3">
    <source>
        <dbReference type="EMBL" id="GID11575.1"/>
    </source>
</evidence>
<evidence type="ECO:0000256" key="2">
    <source>
        <dbReference type="SAM" id="Phobius"/>
    </source>
</evidence>
<organism evidence="3 4">
    <name type="scientific">Actinocatenispora rupis</name>
    <dbReference type="NCBI Taxonomy" id="519421"/>
    <lineage>
        <taxon>Bacteria</taxon>
        <taxon>Bacillati</taxon>
        <taxon>Actinomycetota</taxon>
        <taxon>Actinomycetes</taxon>
        <taxon>Micromonosporales</taxon>
        <taxon>Micromonosporaceae</taxon>
        <taxon>Actinocatenispora</taxon>
    </lineage>
</organism>
<comment type="caution">
    <text evidence="3">The sequence shown here is derived from an EMBL/GenBank/DDBJ whole genome shotgun (WGS) entry which is preliminary data.</text>
</comment>
<sequence length="124" mass="12607">MSAAVDHAAAPTVAGRRHPLDPDPVRSTKALAVLWLGVVGLVFSPVVAGVVPAVFALALGRWTETEMRASEGFLTGTAPLRLGVRLARVALLVAVAVVVVGVVIALFRTGGGGSTGVQYGPDVN</sequence>